<dbReference type="EMBL" id="ML170259">
    <property type="protein sequence ID" value="TDL15862.1"/>
    <property type="molecule type" value="Genomic_DNA"/>
</dbReference>
<evidence type="ECO:0000313" key="2">
    <source>
        <dbReference type="Proteomes" id="UP000294933"/>
    </source>
</evidence>
<protein>
    <submittedName>
        <fullName evidence="1">Uncharacterized protein</fullName>
    </submittedName>
</protein>
<dbReference type="Proteomes" id="UP000294933">
    <property type="component" value="Unassembled WGS sequence"/>
</dbReference>
<sequence length="225" mass="26318">MSGYTQEKDRVENEAGELAFPKTGLRRVGANWSENVLIQRLEQSNYNLRYLHENQRTSEIIHFFWKKFQHYRGHASAGGNFPAENVHDGHSRCWYPLTNQTKTIGQRGSWQTLGVKMFWTRDFRRDLWRNDVQWENWDEPGYPEEFADTQNGAWSLRNVFVKRTGKNTDVGHKARAPNVVRRASVEAWKCGLVFIPSCLDCEPEKNSDTEFQRENAEFTGNSRDV</sequence>
<gene>
    <name evidence="1" type="ORF">BD410DRAFT_808569</name>
</gene>
<reference evidence="1 2" key="1">
    <citation type="submission" date="2018-06" db="EMBL/GenBank/DDBJ databases">
        <title>A transcriptomic atlas of mushroom development highlights an independent origin of complex multicellularity.</title>
        <authorList>
            <consortium name="DOE Joint Genome Institute"/>
            <person name="Krizsan K."/>
            <person name="Almasi E."/>
            <person name="Merenyi Z."/>
            <person name="Sahu N."/>
            <person name="Viragh M."/>
            <person name="Koszo T."/>
            <person name="Mondo S."/>
            <person name="Kiss B."/>
            <person name="Balint B."/>
            <person name="Kues U."/>
            <person name="Barry K."/>
            <person name="Hegedus J.C."/>
            <person name="Henrissat B."/>
            <person name="Johnson J."/>
            <person name="Lipzen A."/>
            <person name="Ohm R."/>
            <person name="Nagy I."/>
            <person name="Pangilinan J."/>
            <person name="Yan J."/>
            <person name="Xiong Y."/>
            <person name="Grigoriev I.V."/>
            <person name="Hibbett D.S."/>
            <person name="Nagy L.G."/>
        </authorList>
    </citation>
    <scope>NUCLEOTIDE SEQUENCE [LARGE SCALE GENOMIC DNA]</scope>
    <source>
        <strain evidence="1 2">SZMC22713</strain>
    </source>
</reference>
<keyword evidence="2" id="KW-1185">Reference proteome</keyword>
<dbReference type="AlphaFoldDB" id="A0A4Y7PLZ2"/>
<evidence type="ECO:0000313" key="1">
    <source>
        <dbReference type="EMBL" id="TDL15862.1"/>
    </source>
</evidence>
<organism evidence="1 2">
    <name type="scientific">Rickenella mellea</name>
    <dbReference type="NCBI Taxonomy" id="50990"/>
    <lineage>
        <taxon>Eukaryota</taxon>
        <taxon>Fungi</taxon>
        <taxon>Dikarya</taxon>
        <taxon>Basidiomycota</taxon>
        <taxon>Agaricomycotina</taxon>
        <taxon>Agaricomycetes</taxon>
        <taxon>Hymenochaetales</taxon>
        <taxon>Rickenellaceae</taxon>
        <taxon>Rickenella</taxon>
    </lineage>
</organism>
<accession>A0A4Y7PLZ2</accession>
<dbReference type="VEuPathDB" id="FungiDB:BD410DRAFT_808569"/>
<proteinExistence type="predicted"/>
<name>A0A4Y7PLZ2_9AGAM</name>